<dbReference type="InterPro" id="IPR039963">
    <property type="entry name" value="Unchar_22kDa"/>
</dbReference>
<dbReference type="PANTHER" id="PTHR38828">
    <property type="match status" value="1"/>
</dbReference>
<feature type="region of interest" description="Disordered" evidence="1">
    <location>
        <begin position="1"/>
        <end position="21"/>
    </location>
</feature>
<evidence type="ECO:0000313" key="3">
    <source>
        <dbReference type="Proteomes" id="UP000674318"/>
    </source>
</evidence>
<dbReference type="GeneID" id="94288054"/>
<accession>A0A836HJW5</accession>
<gene>
    <name evidence="2" type="ORF">JKF63_01934</name>
</gene>
<keyword evidence="3" id="KW-1185">Reference proteome</keyword>
<dbReference type="RefSeq" id="XP_067754134.1">
    <property type="nucleotide sequence ID" value="XM_067897977.1"/>
</dbReference>
<organism evidence="2 3">
    <name type="scientific">Porcisia hertigi</name>
    <dbReference type="NCBI Taxonomy" id="2761500"/>
    <lineage>
        <taxon>Eukaryota</taxon>
        <taxon>Discoba</taxon>
        <taxon>Euglenozoa</taxon>
        <taxon>Kinetoplastea</taxon>
        <taxon>Metakinetoplastina</taxon>
        <taxon>Trypanosomatida</taxon>
        <taxon>Trypanosomatidae</taxon>
        <taxon>Leishmaniinae</taxon>
        <taxon>Porcisia</taxon>
    </lineage>
</organism>
<comment type="caution">
    <text evidence="2">The sequence shown here is derived from an EMBL/GenBank/DDBJ whole genome shotgun (WGS) entry which is preliminary data.</text>
</comment>
<evidence type="ECO:0000256" key="1">
    <source>
        <dbReference type="SAM" id="MobiDB-lite"/>
    </source>
</evidence>
<dbReference type="EMBL" id="JAFJZO010000034">
    <property type="protein sequence ID" value="KAG5494099.1"/>
    <property type="molecule type" value="Genomic_DNA"/>
</dbReference>
<evidence type="ECO:0000313" key="2">
    <source>
        <dbReference type="EMBL" id="KAG5494099.1"/>
    </source>
</evidence>
<protein>
    <submittedName>
        <fullName evidence="2">Uncharacterized protein</fullName>
    </submittedName>
</protein>
<dbReference type="PANTHER" id="PTHR38828:SF3">
    <property type="match status" value="1"/>
</dbReference>
<sequence length="183" mass="20902">MSQAVMEGADPSRHCKSLTPEEEAQLVERLYTESLARKKSTMEALDVRYYPVAPPHAISETTLQQSIQRQVDDEMQRRQQRRQEIDAMVAVSSLGYKDSKALTASKKTLTSEEVGLYVQRVYTEELERRRASKVKSERLYGFHPEDIKAAKMSKDALQASINRMSKPKKTEFTVAEINKVYGL</sequence>
<dbReference type="AlphaFoldDB" id="A0A836HJW5"/>
<dbReference type="KEGG" id="phet:94288054"/>
<dbReference type="OrthoDB" id="272459at2759"/>
<dbReference type="Proteomes" id="UP000674318">
    <property type="component" value="Unassembled WGS sequence"/>
</dbReference>
<proteinExistence type="predicted"/>
<name>A0A836HJW5_9TRYP</name>
<reference evidence="2 3" key="1">
    <citation type="submission" date="2021-02" db="EMBL/GenBank/DDBJ databases">
        <title>Porcisia hertigi Genome sequencing and assembly.</title>
        <authorList>
            <person name="Almutairi H."/>
            <person name="Gatherer D."/>
        </authorList>
    </citation>
    <scope>NUCLEOTIDE SEQUENCE [LARGE SCALE GENOMIC DNA]</scope>
    <source>
        <strain evidence="2 3">C119</strain>
    </source>
</reference>